<evidence type="ECO:0000313" key="3">
    <source>
        <dbReference type="Proteomes" id="UP001163255"/>
    </source>
</evidence>
<gene>
    <name evidence="2" type="ORF">NX720_00535</name>
</gene>
<evidence type="ECO:0000313" key="2">
    <source>
        <dbReference type="EMBL" id="UYM16456.1"/>
    </source>
</evidence>
<dbReference type="InterPro" id="IPR036457">
    <property type="entry name" value="PPM-type-like_dom_sf"/>
</dbReference>
<name>A0ABY6GWL4_9GAMM</name>
<dbReference type="CDD" id="cd00143">
    <property type="entry name" value="PP2Cc"/>
    <property type="match status" value="1"/>
</dbReference>
<accession>A0ABY6GWL4</accession>
<organism evidence="2 3">
    <name type="scientific">Endozoicomonas euniceicola</name>
    <dbReference type="NCBI Taxonomy" id="1234143"/>
    <lineage>
        <taxon>Bacteria</taxon>
        <taxon>Pseudomonadati</taxon>
        <taxon>Pseudomonadota</taxon>
        <taxon>Gammaproteobacteria</taxon>
        <taxon>Oceanospirillales</taxon>
        <taxon>Endozoicomonadaceae</taxon>
        <taxon>Endozoicomonas</taxon>
    </lineage>
</organism>
<feature type="domain" description="PPM-type phosphatase" evidence="1">
    <location>
        <begin position="283"/>
        <end position="546"/>
    </location>
</feature>
<dbReference type="Gene3D" id="3.60.40.10">
    <property type="entry name" value="PPM-type phosphatase domain"/>
    <property type="match status" value="1"/>
</dbReference>
<protein>
    <submittedName>
        <fullName evidence="2">Protein phosphatase 2C domain-containing protein</fullName>
    </submittedName>
</protein>
<dbReference type="PANTHER" id="PTHR47992">
    <property type="entry name" value="PROTEIN PHOSPHATASE"/>
    <property type="match status" value="1"/>
</dbReference>
<dbReference type="PROSITE" id="PS51746">
    <property type="entry name" value="PPM_2"/>
    <property type="match status" value="1"/>
</dbReference>
<evidence type="ECO:0000259" key="1">
    <source>
        <dbReference type="PROSITE" id="PS51746"/>
    </source>
</evidence>
<dbReference type="Pfam" id="PF00481">
    <property type="entry name" value="PP2C"/>
    <property type="match status" value="1"/>
</dbReference>
<dbReference type="InterPro" id="IPR001932">
    <property type="entry name" value="PPM-type_phosphatase-like_dom"/>
</dbReference>
<dbReference type="Proteomes" id="UP001163255">
    <property type="component" value="Chromosome"/>
</dbReference>
<dbReference type="SMART" id="SM00332">
    <property type="entry name" value="PP2Cc"/>
    <property type="match status" value="1"/>
</dbReference>
<keyword evidence="3" id="KW-1185">Reference proteome</keyword>
<reference evidence="2" key="1">
    <citation type="submission" date="2022-10" db="EMBL/GenBank/DDBJ databases">
        <title>Completed Genome Sequence of two octocoral isolated bacterium, Endozoicomonas euniceicola EF212T and Endozoicomonas gorgoniicola PS125T.</title>
        <authorList>
            <person name="Chiou Y.-J."/>
            <person name="Chen Y.-H."/>
        </authorList>
    </citation>
    <scope>NUCLEOTIDE SEQUENCE</scope>
    <source>
        <strain evidence="2">EF212</strain>
    </source>
</reference>
<sequence length="546" mass="59838">MMIQPGNGFPSARQAFAENVKELQKLSKWVSDSPEASLRLEDGHFKTGDVGKWRGRALSVAAFFMPFLRNYVDKTLTSYSLETIAQQEAAVKHLKKILVNSNKKTTSLSERKVISVEKAMQFIQSPASRSTAPEDSWVLPPTLSSGWRVSSKDTPDMEQLQVNMKLEYRVYTSSDEVQTKLETEQTAAVQQQGEMAQHFEKLQATAASGGKITEFEDSRLLDFKEKSDSRIKGETVGDLNAQDTKGSIPLDSYRYSDINEEDPDKAVKVFDRSSDFYTETETDSGVAHCTGRRKSMDDAVLCTRFKVQTQAGEVEIKLTGVFDGHGDGGDVASGFAKDNIVHHLKKRLEADNPESLDDLRIMNTLKLAFVDTGNSFIPPEGKAECGTTANVVLQIDDNLWTANVGDSRAVLLDPEGRVMQLSEDAKPTDDRYKKAIEKRGGYVDGRGRLNGSARVAGDLGGHFAYGAMSARPKVVKHRVPPEGWEGYKLVQGCDGLFDVANSDVVGGFVHQSAARQASNAAIAGQLAELAYKSDSQDNVSVIVTSL</sequence>
<dbReference type="RefSeq" id="WP_262598750.1">
    <property type="nucleotide sequence ID" value="NZ_CP103300.1"/>
</dbReference>
<dbReference type="EMBL" id="CP103300">
    <property type="protein sequence ID" value="UYM16456.1"/>
    <property type="molecule type" value="Genomic_DNA"/>
</dbReference>
<dbReference type="InterPro" id="IPR015655">
    <property type="entry name" value="PP2C"/>
</dbReference>
<dbReference type="SUPFAM" id="SSF81606">
    <property type="entry name" value="PP2C-like"/>
    <property type="match status" value="1"/>
</dbReference>
<proteinExistence type="predicted"/>